<keyword evidence="3" id="KW-1185">Reference proteome</keyword>
<feature type="non-terminal residue" evidence="2">
    <location>
        <position position="83"/>
    </location>
</feature>
<gene>
    <name evidence="2" type="ORF">M9458_027099</name>
</gene>
<accession>A0ABD0PWP4</accession>
<dbReference type="Proteomes" id="UP001529510">
    <property type="component" value="Unassembled WGS sequence"/>
</dbReference>
<keyword evidence="1" id="KW-0175">Coiled coil</keyword>
<comment type="caution">
    <text evidence="2">The sequence shown here is derived from an EMBL/GenBank/DDBJ whole genome shotgun (WGS) entry which is preliminary data.</text>
</comment>
<dbReference type="AlphaFoldDB" id="A0ABD0PWP4"/>
<name>A0ABD0PWP4_CIRMR</name>
<sequence>MNILIPSFLLDAGLDVPAEAQPALEIPPQELQLQQQQQGQEQVISNLRLENQLLRNEVSSLNQEMASLIQRAKNMQEGEPVNL</sequence>
<protein>
    <submittedName>
        <fullName evidence="2">Uncharacterized protein</fullName>
    </submittedName>
</protein>
<evidence type="ECO:0000313" key="3">
    <source>
        <dbReference type="Proteomes" id="UP001529510"/>
    </source>
</evidence>
<feature type="coiled-coil region" evidence="1">
    <location>
        <begin position="37"/>
        <end position="78"/>
    </location>
</feature>
<evidence type="ECO:0000313" key="2">
    <source>
        <dbReference type="EMBL" id="KAL0178205.1"/>
    </source>
</evidence>
<evidence type="ECO:0000256" key="1">
    <source>
        <dbReference type="SAM" id="Coils"/>
    </source>
</evidence>
<organism evidence="2 3">
    <name type="scientific">Cirrhinus mrigala</name>
    <name type="common">Mrigala</name>
    <dbReference type="NCBI Taxonomy" id="683832"/>
    <lineage>
        <taxon>Eukaryota</taxon>
        <taxon>Metazoa</taxon>
        <taxon>Chordata</taxon>
        <taxon>Craniata</taxon>
        <taxon>Vertebrata</taxon>
        <taxon>Euteleostomi</taxon>
        <taxon>Actinopterygii</taxon>
        <taxon>Neopterygii</taxon>
        <taxon>Teleostei</taxon>
        <taxon>Ostariophysi</taxon>
        <taxon>Cypriniformes</taxon>
        <taxon>Cyprinidae</taxon>
        <taxon>Labeoninae</taxon>
        <taxon>Labeonini</taxon>
        <taxon>Cirrhinus</taxon>
    </lineage>
</organism>
<proteinExistence type="predicted"/>
<dbReference type="EMBL" id="JAMKFB020000013">
    <property type="protein sequence ID" value="KAL0178205.1"/>
    <property type="molecule type" value="Genomic_DNA"/>
</dbReference>
<reference evidence="2 3" key="1">
    <citation type="submission" date="2024-05" db="EMBL/GenBank/DDBJ databases">
        <title>Genome sequencing and assembly of Indian major carp, Cirrhinus mrigala (Hamilton, 1822).</title>
        <authorList>
            <person name="Mohindra V."/>
            <person name="Chowdhury L.M."/>
            <person name="Lal K."/>
            <person name="Jena J.K."/>
        </authorList>
    </citation>
    <scope>NUCLEOTIDE SEQUENCE [LARGE SCALE GENOMIC DNA]</scope>
    <source>
        <strain evidence="2">CM1030</strain>
        <tissue evidence="2">Blood</tissue>
    </source>
</reference>